<sequence>MPKINAILVGTGGMARHHISQILKQPRTTQIQAMVETSEEQRKITRELFRSNGKTSPPFYHTISELLENESRPDAAFIVTPHKFHFENARDCLNAGLDVLLEKPMVMNTNEARQLIRVRDKARRILVVAFPGSLSPATHKAKKMIAAGRIGEVTGVAASVHQKWKTITKGTWRQNSGISGGGFLFDTGSHMINTVVDIIGDEVAEVSALLDNSGAPVEINSTISGRFRNGVVFSLGGFGDSISCIGNIRLFGREGILEIGVWGEYLKIRSASDNDYKPLPFRRSLGVWQQFLHVRQGKLENPCPPEIGLRFARLMDMIRKSAKAGTRVRSRVSKAS</sequence>
<gene>
    <name evidence="3" type="primary">gfo_6</name>
    <name evidence="3" type="ORF">DF168_02152</name>
</gene>
<dbReference type="Gene3D" id="3.30.360.10">
    <property type="entry name" value="Dihydrodipicolinate Reductase, domain 2"/>
    <property type="match status" value="1"/>
</dbReference>
<reference evidence="3 4" key="1">
    <citation type="submission" date="2018-06" db="EMBL/GenBank/DDBJ databases">
        <title>Draft Genome Sequence of a Novel Marine Bacterium Related to the Verrucomicrobia.</title>
        <authorList>
            <person name="Vosseberg J."/>
            <person name="Martijn J."/>
            <person name="Ettema T.J.G."/>
        </authorList>
    </citation>
    <scope>NUCLEOTIDE SEQUENCE [LARGE SCALE GENOMIC DNA]</scope>
    <source>
        <strain evidence="3">TARA_B100001123</strain>
    </source>
</reference>
<dbReference type="GO" id="GO:0000166">
    <property type="term" value="F:nucleotide binding"/>
    <property type="evidence" value="ECO:0007669"/>
    <property type="project" value="InterPro"/>
</dbReference>
<dbReference type="KEGG" id="mtar:DF168_02152"/>
<evidence type="ECO:0000313" key="4">
    <source>
        <dbReference type="Proteomes" id="UP000247465"/>
    </source>
</evidence>
<evidence type="ECO:0000313" key="3">
    <source>
        <dbReference type="EMBL" id="AWT60927.1"/>
    </source>
</evidence>
<feature type="domain" description="Gfo/Idh/MocA-like oxidoreductase N-terminal" evidence="1">
    <location>
        <begin position="5"/>
        <end position="130"/>
    </location>
</feature>
<name>A0A2Z4AKQ2_9BACT</name>
<dbReference type="PANTHER" id="PTHR43377">
    <property type="entry name" value="BILIVERDIN REDUCTASE A"/>
    <property type="match status" value="1"/>
</dbReference>
<protein>
    <submittedName>
        <fullName evidence="3">Glucose--fructose oxidoreductase</fullName>
        <ecNumber evidence="3">1.1.99.28</ecNumber>
    </submittedName>
</protein>
<dbReference type="Pfam" id="PF22725">
    <property type="entry name" value="GFO_IDH_MocA_C3"/>
    <property type="match status" value="1"/>
</dbReference>
<dbReference type="Pfam" id="PF01408">
    <property type="entry name" value="GFO_IDH_MocA"/>
    <property type="match status" value="1"/>
</dbReference>
<dbReference type="Proteomes" id="UP000247465">
    <property type="component" value="Chromosome"/>
</dbReference>
<dbReference type="InterPro" id="IPR000683">
    <property type="entry name" value="Gfo/Idh/MocA-like_OxRdtase_N"/>
</dbReference>
<dbReference type="Gene3D" id="3.40.50.720">
    <property type="entry name" value="NAD(P)-binding Rossmann-like Domain"/>
    <property type="match status" value="1"/>
</dbReference>
<dbReference type="EMBL" id="CP029803">
    <property type="protein sequence ID" value="AWT60927.1"/>
    <property type="molecule type" value="Genomic_DNA"/>
</dbReference>
<dbReference type="InterPro" id="IPR051450">
    <property type="entry name" value="Gfo/Idh/MocA_Oxidoreductases"/>
</dbReference>
<accession>A0A2Z4AKQ2</accession>
<dbReference type="InterPro" id="IPR055170">
    <property type="entry name" value="GFO_IDH_MocA-like_dom"/>
</dbReference>
<feature type="domain" description="GFO/IDH/MocA-like oxidoreductase" evidence="2">
    <location>
        <begin position="139"/>
        <end position="255"/>
    </location>
</feature>
<evidence type="ECO:0000259" key="2">
    <source>
        <dbReference type="Pfam" id="PF22725"/>
    </source>
</evidence>
<dbReference type="EC" id="1.1.99.28" evidence="3"/>
<dbReference type="GO" id="GO:0047061">
    <property type="term" value="F:glucose-fructose oxidoreductase activity"/>
    <property type="evidence" value="ECO:0007669"/>
    <property type="project" value="UniProtKB-EC"/>
</dbReference>
<organism evidence="3 4">
    <name type="scientific">Candidatus Moanibacter tarae</name>
    <dbReference type="NCBI Taxonomy" id="2200854"/>
    <lineage>
        <taxon>Bacteria</taxon>
        <taxon>Pseudomonadati</taxon>
        <taxon>Verrucomicrobiota</taxon>
        <taxon>Opitutia</taxon>
        <taxon>Puniceicoccales</taxon>
        <taxon>Puniceicoccales incertae sedis</taxon>
        <taxon>Candidatus Moanibacter</taxon>
    </lineage>
</organism>
<keyword evidence="3" id="KW-0560">Oxidoreductase</keyword>
<dbReference type="PANTHER" id="PTHR43377:SF1">
    <property type="entry name" value="BILIVERDIN REDUCTASE A"/>
    <property type="match status" value="1"/>
</dbReference>
<evidence type="ECO:0000259" key="1">
    <source>
        <dbReference type="Pfam" id="PF01408"/>
    </source>
</evidence>
<dbReference type="InterPro" id="IPR036291">
    <property type="entry name" value="NAD(P)-bd_dom_sf"/>
</dbReference>
<dbReference type="AlphaFoldDB" id="A0A2Z4AKQ2"/>
<proteinExistence type="predicted"/>
<dbReference type="SUPFAM" id="SSF55347">
    <property type="entry name" value="Glyceraldehyde-3-phosphate dehydrogenase-like, C-terminal domain"/>
    <property type="match status" value="1"/>
</dbReference>
<dbReference type="SUPFAM" id="SSF51735">
    <property type="entry name" value="NAD(P)-binding Rossmann-fold domains"/>
    <property type="match status" value="1"/>
</dbReference>